<sequence length="64" mass="7677">MNIRVHFPKTQEGQELLRERIAEVHVNMIKEHIEKQQIDQEEKIKIWEGVKSEIKRRAKEGGEK</sequence>
<proteinExistence type="predicted"/>
<protein>
    <submittedName>
        <fullName evidence="1">Uncharacterized protein</fullName>
    </submittedName>
</protein>
<dbReference type="Proteomes" id="UP000294919">
    <property type="component" value="Unassembled WGS sequence"/>
</dbReference>
<dbReference type="EMBL" id="SLWV01000003">
    <property type="protein sequence ID" value="TCO79102.1"/>
    <property type="molecule type" value="Genomic_DNA"/>
</dbReference>
<dbReference type="OrthoDB" id="2087835at2"/>
<evidence type="ECO:0000313" key="2">
    <source>
        <dbReference type="Proteomes" id="UP000294919"/>
    </source>
</evidence>
<name>A0A4R2L0N3_9FIRM</name>
<comment type="caution">
    <text evidence="1">The sequence shown here is derived from an EMBL/GenBank/DDBJ whole genome shotgun (WGS) entry which is preliminary data.</text>
</comment>
<keyword evidence="2" id="KW-1185">Reference proteome</keyword>
<dbReference type="AlphaFoldDB" id="A0A4R2L0N3"/>
<dbReference type="RefSeq" id="WP_132242829.1">
    <property type="nucleotide sequence ID" value="NZ_SLWV01000003.1"/>
</dbReference>
<evidence type="ECO:0000313" key="1">
    <source>
        <dbReference type="EMBL" id="TCO79102.1"/>
    </source>
</evidence>
<reference evidence="1 2" key="1">
    <citation type="submission" date="2019-03" db="EMBL/GenBank/DDBJ databases">
        <title>Genomic Encyclopedia of Type Strains, Phase IV (KMG-IV): sequencing the most valuable type-strain genomes for metagenomic binning, comparative biology and taxonomic classification.</title>
        <authorList>
            <person name="Goeker M."/>
        </authorList>
    </citation>
    <scope>NUCLEOTIDE SEQUENCE [LARGE SCALE GENOMIC DNA]</scope>
    <source>
        <strain evidence="1 2">DSM 102940</strain>
    </source>
</reference>
<gene>
    <name evidence="1" type="ORF">EV214_103154</name>
</gene>
<accession>A0A4R2L0N3</accession>
<organism evidence="1 2">
    <name type="scientific">Marinisporobacter balticus</name>
    <dbReference type="NCBI Taxonomy" id="2018667"/>
    <lineage>
        <taxon>Bacteria</taxon>
        <taxon>Bacillati</taxon>
        <taxon>Bacillota</taxon>
        <taxon>Clostridia</taxon>
        <taxon>Peptostreptococcales</taxon>
        <taxon>Thermotaleaceae</taxon>
        <taxon>Marinisporobacter</taxon>
    </lineage>
</organism>